<dbReference type="PANTHER" id="PTHR47506">
    <property type="entry name" value="TRANSCRIPTIONAL REGULATORY PROTEIN"/>
    <property type="match status" value="1"/>
</dbReference>
<gene>
    <name evidence="5" type="ORF">I7412_10190</name>
</gene>
<evidence type="ECO:0000313" key="6">
    <source>
        <dbReference type="Proteomes" id="UP000604475"/>
    </source>
</evidence>
<dbReference type="SUPFAM" id="SSF48498">
    <property type="entry name" value="Tetracyclin repressor-like, C-terminal domain"/>
    <property type="match status" value="1"/>
</dbReference>
<organism evidence="5 6">
    <name type="scientific">Frankia nepalensis</name>
    <dbReference type="NCBI Taxonomy" id="1836974"/>
    <lineage>
        <taxon>Bacteria</taxon>
        <taxon>Bacillati</taxon>
        <taxon>Actinomycetota</taxon>
        <taxon>Actinomycetes</taxon>
        <taxon>Frankiales</taxon>
        <taxon>Frankiaceae</taxon>
        <taxon>Frankia</taxon>
    </lineage>
</organism>
<evidence type="ECO:0000256" key="3">
    <source>
        <dbReference type="SAM" id="MobiDB-lite"/>
    </source>
</evidence>
<evidence type="ECO:0000256" key="2">
    <source>
        <dbReference type="ARBA" id="ARBA00023163"/>
    </source>
</evidence>
<accession>A0A937RJJ7</accession>
<dbReference type="EMBL" id="JAEACQ010000161">
    <property type="protein sequence ID" value="MBL7627533.1"/>
    <property type="molecule type" value="Genomic_DNA"/>
</dbReference>
<dbReference type="InterPro" id="IPR009057">
    <property type="entry name" value="Homeodomain-like_sf"/>
</dbReference>
<dbReference type="Gene3D" id="1.10.10.60">
    <property type="entry name" value="Homeodomain-like"/>
    <property type="match status" value="1"/>
</dbReference>
<proteinExistence type="predicted"/>
<name>A0A937RJJ7_9ACTN</name>
<evidence type="ECO:0000313" key="5">
    <source>
        <dbReference type="EMBL" id="MBL7627533.1"/>
    </source>
</evidence>
<evidence type="ECO:0000259" key="4">
    <source>
        <dbReference type="Pfam" id="PF16925"/>
    </source>
</evidence>
<dbReference type="SUPFAM" id="SSF46689">
    <property type="entry name" value="Homeodomain-like"/>
    <property type="match status" value="1"/>
</dbReference>
<dbReference type="PANTHER" id="PTHR47506:SF6">
    <property type="entry name" value="HTH-TYPE TRANSCRIPTIONAL REPRESSOR NEMR"/>
    <property type="match status" value="1"/>
</dbReference>
<dbReference type="Pfam" id="PF16925">
    <property type="entry name" value="TetR_C_13"/>
    <property type="match status" value="1"/>
</dbReference>
<dbReference type="InterPro" id="IPR036271">
    <property type="entry name" value="Tet_transcr_reg_TetR-rel_C_sf"/>
</dbReference>
<evidence type="ECO:0000256" key="1">
    <source>
        <dbReference type="ARBA" id="ARBA00023015"/>
    </source>
</evidence>
<feature type="domain" description="Tetracyclin repressor-like C-terminal" evidence="4">
    <location>
        <begin position="69"/>
        <end position="175"/>
    </location>
</feature>
<comment type="caution">
    <text evidence="5">The sequence shown here is derived from an EMBL/GenBank/DDBJ whole genome shotgun (WGS) entry which is preliminary data.</text>
</comment>
<protein>
    <submittedName>
        <fullName evidence="5">TetR/AcrR family transcriptional regulator</fullName>
    </submittedName>
</protein>
<reference evidence="5" key="1">
    <citation type="submission" date="2020-12" db="EMBL/GenBank/DDBJ databases">
        <title>Genomic characterization of non-nitrogen-fixing Frankia strains.</title>
        <authorList>
            <person name="Carlos-Shanley C."/>
            <person name="Guerra T."/>
            <person name="Hahn D."/>
        </authorList>
    </citation>
    <scope>NUCLEOTIDE SEQUENCE</scope>
    <source>
        <strain evidence="5">CN6</strain>
    </source>
</reference>
<keyword evidence="6" id="KW-1185">Reference proteome</keyword>
<dbReference type="Gene3D" id="1.10.357.10">
    <property type="entry name" value="Tetracycline Repressor, domain 2"/>
    <property type="match status" value="1"/>
</dbReference>
<dbReference type="InterPro" id="IPR011075">
    <property type="entry name" value="TetR_C"/>
</dbReference>
<dbReference type="RefSeq" id="WP_202999340.1">
    <property type="nucleotide sequence ID" value="NZ_JADWYU010000098.1"/>
</dbReference>
<keyword evidence="1" id="KW-0805">Transcription regulation</keyword>
<feature type="region of interest" description="Disordered" evidence="3">
    <location>
        <begin position="182"/>
        <end position="224"/>
    </location>
</feature>
<keyword evidence="2" id="KW-0804">Transcription</keyword>
<dbReference type="AlphaFoldDB" id="A0A937RJJ7"/>
<dbReference type="Proteomes" id="UP000604475">
    <property type="component" value="Unassembled WGS sequence"/>
</dbReference>
<sequence length="224" mass="22874">MAEQAAALASVHGLSGLTLSEVAGALGVSKSSVQAAYATKEAVQLAAVAAATDVFVAEVVAPAHAQPEGLPRLSALIEAWFDYVERRVFPGGCFMVATLADFDSRPGPVRDALAASRQRWLDLLERDAAIAQSAGHLPSSPPAAMLAFEIDALLAAANVSRNLSDTTEPLALARSLIALRLGTTADTRPPDMPPSGASSPDTPPPSAPSGASSDDVGPRVGRTA</sequence>